<keyword evidence="2" id="KW-0808">Transferase</keyword>
<feature type="binding site" evidence="6">
    <location>
        <position position="470"/>
    </location>
    <ligand>
        <name>ATP</name>
        <dbReference type="ChEBI" id="CHEBI:30616"/>
    </ligand>
</feature>
<keyword evidence="4" id="KW-0418">Kinase</keyword>
<keyword evidence="3 6" id="KW-0547">Nucleotide-binding</keyword>
<reference evidence="10 11" key="1">
    <citation type="journal article" date="2022" name="Cell">
        <title>Repeat-based holocentromeres influence genome architecture and karyotype evolution.</title>
        <authorList>
            <person name="Hofstatter P.G."/>
            <person name="Thangavel G."/>
            <person name="Lux T."/>
            <person name="Neumann P."/>
            <person name="Vondrak T."/>
            <person name="Novak P."/>
            <person name="Zhang M."/>
            <person name="Costa L."/>
            <person name="Castellani M."/>
            <person name="Scott A."/>
            <person name="Toegelov H."/>
            <person name="Fuchs J."/>
            <person name="Mata-Sucre Y."/>
            <person name="Dias Y."/>
            <person name="Vanzela A.L.L."/>
            <person name="Huettel B."/>
            <person name="Almeida C.C.S."/>
            <person name="Simkova H."/>
            <person name="Souza G."/>
            <person name="Pedrosa-Harand A."/>
            <person name="Macas J."/>
            <person name="Mayer K.F.X."/>
            <person name="Houben A."/>
            <person name="Marques A."/>
        </authorList>
    </citation>
    <scope>NUCLEOTIDE SEQUENCE [LARGE SCALE GENOMIC DNA]</scope>
    <source>
        <strain evidence="10">RhyTen1mFocal</strain>
    </source>
</reference>
<dbReference type="GO" id="GO:0004672">
    <property type="term" value="F:protein kinase activity"/>
    <property type="evidence" value="ECO:0007669"/>
    <property type="project" value="InterPro"/>
</dbReference>
<evidence type="ECO:0000256" key="1">
    <source>
        <dbReference type="ARBA" id="ARBA00022527"/>
    </source>
</evidence>
<dbReference type="Gene3D" id="3.30.200.20">
    <property type="entry name" value="Phosphorylase Kinase, domain 1"/>
    <property type="match status" value="1"/>
</dbReference>
<evidence type="ECO:0000259" key="9">
    <source>
        <dbReference type="PROSITE" id="PS50011"/>
    </source>
</evidence>
<feature type="transmembrane region" description="Helical" evidence="7">
    <location>
        <begin position="358"/>
        <end position="380"/>
    </location>
</feature>
<keyword evidence="1" id="KW-0723">Serine/threonine-protein kinase</keyword>
<feature type="domain" description="Protein kinase" evidence="9">
    <location>
        <begin position="442"/>
        <end position="738"/>
    </location>
</feature>
<dbReference type="InterPro" id="IPR017441">
    <property type="entry name" value="Protein_kinase_ATP_BS"/>
</dbReference>
<dbReference type="Proteomes" id="UP001210211">
    <property type="component" value="Unassembled WGS sequence"/>
</dbReference>
<dbReference type="PANTHER" id="PTHR46146:SF20">
    <property type="entry name" value="OS04G0439600 PROTEIN"/>
    <property type="match status" value="1"/>
</dbReference>
<feature type="chain" id="PRO_5042291574" description="Protein kinase domain-containing protein" evidence="8">
    <location>
        <begin position="23"/>
        <end position="748"/>
    </location>
</feature>
<dbReference type="PROSITE" id="PS50011">
    <property type="entry name" value="PROTEIN_KINASE_DOM"/>
    <property type="match status" value="1"/>
</dbReference>
<dbReference type="GO" id="GO:0005524">
    <property type="term" value="F:ATP binding"/>
    <property type="evidence" value="ECO:0007669"/>
    <property type="project" value="UniProtKB-UniRule"/>
</dbReference>
<keyword evidence="11" id="KW-1185">Reference proteome</keyword>
<dbReference type="PROSITE" id="PS00107">
    <property type="entry name" value="PROTEIN_KINASE_ATP"/>
    <property type="match status" value="1"/>
</dbReference>
<evidence type="ECO:0000256" key="6">
    <source>
        <dbReference type="PROSITE-ProRule" id="PRU10141"/>
    </source>
</evidence>
<dbReference type="PANTHER" id="PTHR46146">
    <property type="entry name" value="SERINE/THREONINE-PROTEIN KINASE-LIKE PROTEIN CCR4"/>
    <property type="match status" value="1"/>
</dbReference>
<dbReference type="Gene3D" id="2.130.10.30">
    <property type="entry name" value="Regulator of chromosome condensation 1/beta-lactamase-inhibitor protein II"/>
    <property type="match status" value="1"/>
</dbReference>
<gene>
    <name evidence="10" type="ORF">LUZ61_007610</name>
</gene>
<evidence type="ECO:0000256" key="4">
    <source>
        <dbReference type="ARBA" id="ARBA00022777"/>
    </source>
</evidence>
<dbReference type="InterPro" id="IPR001245">
    <property type="entry name" value="Ser-Thr/Tyr_kinase_cat_dom"/>
</dbReference>
<keyword evidence="7" id="KW-1133">Transmembrane helix</keyword>
<dbReference type="InterPro" id="IPR000719">
    <property type="entry name" value="Prot_kinase_dom"/>
</dbReference>
<evidence type="ECO:0000256" key="7">
    <source>
        <dbReference type="SAM" id="Phobius"/>
    </source>
</evidence>
<feature type="signal peptide" evidence="8">
    <location>
        <begin position="1"/>
        <end position="22"/>
    </location>
</feature>
<dbReference type="Gene3D" id="1.10.510.10">
    <property type="entry name" value="Transferase(Phosphotransferase) domain 1"/>
    <property type="match status" value="1"/>
</dbReference>
<dbReference type="CDD" id="cd14066">
    <property type="entry name" value="STKc_IRAK"/>
    <property type="match status" value="1"/>
</dbReference>
<dbReference type="PROSITE" id="PS00108">
    <property type="entry name" value="PROTEIN_KINASE_ST"/>
    <property type="match status" value="1"/>
</dbReference>
<comment type="caution">
    <text evidence="10">The sequence shown here is derived from an EMBL/GenBank/DDBJ whole genome shotgun (WGS) entry which is preliminary data.</text>
</comment>
<keyword evidence="8" id="KW-0732">Signal</keyword>
<accession>A0AAD5ZTR4</accession>
<keyword evidence="5 6" id="KW-0067">ATP-binding</keyword>
<dbReference type="SUPFAM" id="SSF56112">
    <property type="entry name" value="Protein kinase-like (PK-like)"/>
    <property type="match status" value="1"/>
</dbReference>
<dbReference type="SMART" id="SM00220">
    <property type="entry name" value="S_TKc"/>
    <property type="match status" value="1"/>
</dbReference>
<dbReference type="EMBL" id="JAMRDG010000001">
    <property type="protein sequence ID" value="KAJ3703905.1"/>
    <property type="molecule type" value="Genomic_DNA"/>
</dbReference>
<evidence type="ECO:0000256" key="5">
    <source>
        <dbReference type="ARBA" id="ARBA00022840"/>
    </source>
</evidence>
<keyword evidence="7" id="KW-0812">Transmembrane</keyword>
<dbReference type="AlphaFoldDB" id="A0AAD5ZTR4"/>
<keyword evidence="7" id="KW-0472">Membrane</keyword>
<sequence>MPLFLHLLLLLLFLSWPYQTHSSPLSTVAIAHISNISLICAFLPTSNQQFDLNCTSLPNRTTHNYPSGHSSFSAIAAGNGFLCALGPSLTLQSNYSTMLWWEFYSNVTDTKRVYRGPPIVDLSSGDSHVCGLQAGHVSNNLNCWRWPQLSVPKNMNFSDIAVGRHFVCGLLSGSGRIRCFGNESSVVGKEPSDGNYESINAGSRHICAISVAGKLSCWGNGAPSLGNNNISVVAMALGAKRTCVLCTNGTVTCWGPQSAVPKHLRTVKFLSIHAKEDALCGVLMLNFSLVCWGKKEFISNHVVFDRVLPGPCVPMSYCTCGVLPGSGSLCQNGGCICQPCRFELLSSSWITLLHRKKYLTFLIIGAIAIFIVFLVCQILFTKWCKNRLGLSGPADTASGRLIRAYMDSHAIEHRLNELIGKGVGYSVEQFSIGDLQSVTDGFSASCQIGSGSFGSVYRATLEDGREVAIKRAESGNAASTSAAPARVRDRETAFVSELALLSRINHRNLVRLFGFCTDDCERVLIYEYMSNGTLYDNLHKRQPLPPPLATWQSRLKLALDAARGIEYMHAFAVPPIIHRDIKSANILLDKNWVAKIADFGLSLVSTEDGGDEEEGDYEQLLTAGTVGYMDPEYYRLQRLTAKSDVYSFGVVLLELLTGCRVIQRYGESGTPKNVVEFAVPYIVADDMNHVLDPKLPRPTPTETDAVAYVGYLAADCVCEIGQDRPSMTEVVAGLERAVAACVPNPPSQ</sequence>
<dbReference type="InterPro" id="IPR008271">
    <property type="entry name" value="Ser/Thr_kinase_AS"/>
</dbReference>
<evidence type="ECO:0000313" key="11">
    <source>
        <dbReference type="Proteomes" id="UP001210211"/>
    </source>
</evidence>
<name>A0AAD5ZTR4_9POAL</name>
<evidence type="ECO:0000256" key="2">
    <source>
        <dbReference type="ARBA" id="ARBA00022679"/>
    </source>
</evidence>
<proteinExistence type="predicted"/>
<organism evidence="10 11">
    <name type="scientific">Rhynchospora tenuis</name>
    <dbReference type="NCBI Taxonomy" id="198213"/>
    <lineage>
        <taxon>Eukaryota</taxon>
        <taxon>Viridiplantae</taxon>
        <taxon>Streptophyta</taxon>
        <taxon>Embryophyta</taxon>
        <taxon>Tracheophyta</taxon>
        <taxon>Spermatophyta</taxon>
        <taxon>Magnoliopsida</taxon>
        <taxon>Liliopsida</taxon>
        <taxon>Poales</taxon>
        <taxon>Cyperaceae</taxon>
        <taxon>Cyperoideae</taxon>
        <taxon>Rhynchosporeae</taxon>
        <taxon>Rhynchospora</taxon>
    </lineage>
</organism>
<dbReference type="InterPro" id="IPR009091">
    <property type="entry name" value="RCC1/BLIP-II"/>
</dbReference>
<evidence type="ECO:0000256" key="3">
    <source>
        <dbReference type="ARBA" id="ARBA00022741"/>
    </source>
</evidence>
<dbReference type="Pfam" id="PF07714">
    <property type="entry name" value="PK_Tyr_Ser-Thr"/>
    <property type="match status" value="1"/>
</dbReference>
<protein>
    <recommendedName>
        <fullName evidence="9">Protein kinase domain-containing protein</fullName>
    </recommendedName>
</protein>
<evidence type="ECO:0000313" key="10">
    <source>
        <dbReference type="EMBL" id="KAJ3703905.1"/>
    </source>
</evidence>
<dbReference type="InterPro" id="IPR011009">
    <property type="entry name" value="Kinase-like_dom_sf"/>
</dbReference>
<evidence type="ECO:0000256" key="8">
    <source>
        <dbReference type="SAM" id="SignalP"/>
    </source>
</evidence>
<dbReference type="SUPFAM" id="SSF50985">
    <property type="entry name" value="RCC1/BLIP-II"/>
    <property type="match status" value="1"/>
</dbReference>